<dbReference type="AlphaFoldDB" id="A0A8E1QYY3"/>
<dbReference type="InterPro" id="IPR047951">
    <property type="entry name" value="Transpos_ISL3"/>
</dbReference>
<dbReference type="InterPro" id="IPR002560">
    <property type="entry name" value="Transposase_DDE"/>
</dbReference>
<evidence type="ECO:0000313" key="2">
    <source>
        <dbReference type="EMBL" id="KOO65755.1"/>
    </source>
</evidence>
<dbReference type="Proteomes" id="UP000036951">
    <property type="component" value="Unassembled WGS sequence"/>
</dbReference>
<dbReference type="PANTHER" id="PTHR33498:SF1">
    <property type="entry name" value="TRANSPOSASE FOR INSERTION SEQUENCE ELEMENT IS1557"/>
    <property type="match status" value="1"/>
</dbReference>
<protein>
    <submittedName>
        <fullName evidence="2">Transposase</fullName>
    </submittedName>
</protein>
<feature type="domain" description="Transposase IS204/IS1001/IS1096/IS1165 DDE" evidence="1">
    <location>
        <begin position="56"/>
        <end position="322"/>
    </location>
</feature>
<evidence type="ECO:0000259" key="1">
    <source>
        <dbReference type="Pfam" id="PF01610"/>
    </source>
</evidence>
<name>A0A8E1QYY3_9BACT</name>
<accession>A0A8E1QYY3</accession>
<gene>
    <name evidence="2" type="ORF">ACU52_14540</name>
</gene>
<sequence length="328" mass="38362">MERSPTTSRSLDFYYHINGDTFEKQYKEVLSGYREWKDREHAAEWLVFPENTGPRLCIDETSISDGELYTIVSNPDARGKKGSLVAIINGVKSEHIINILRRKIPFSKRLKVNEITLDMSNSMGKIARCCFPKAIRTIDRFHIQQMAFEAVQELRIAHRWEAIRQEADDMKKARFCGEAYSPFIFSNGDSLRQLLVRSRYLLFKSPEKWTQRQKERAEILFDQYPDLQEAYSLSHSLRMIFSRNTHKDAARLSLAKWYDRADRSGFKSFQAIISTLTEHHDGVLNFFVNRSTNAFAECFNAKIKQFRALLRGVIDIPFFLFRLTKIYA</sequence>
<dbReference type="EMBL" id="LFQU01000076">
    <property type="protein sequence ID" value="KOO65755.1"/>
    <property type="molecule type" value="Genomic_DNA"/>
</dbReference>
<evidence type="ECO:0000313" key="3">
    <source>
        <dbReference type="Proteomes" id="UP000036951"/>
    </source>
</evidence>
<keyword evidence="3" id="KW-1185">Reference proteome</keyword>
<proteinExistence type="predicted"/>
<comment type="caution">
    <text evidence="2">The sequence shown here is derived from an EMBL/GenBank/DDBJ whole genome shotgun (WGS) entry which is preliminary data.</text>
</comment>
<dbReference type="Pfam" id="PF01610">
    <property type="entry name" value="DDE_Tnp_ISL3"/>
    <property type="match status" value="1"/>
</dbReference>
<dbReference type="RefSeq" id="WP_053399327.1">
    <property type="nucleotide sequence ID" value="NZ_DBFJNZ010000096.1"/>
</dbReference>
<reference evidence="2 3" key="1">
    <citation type="submission" date="2015-06" db="EMBL/GenBank/DDBJ databases">
        <title>Prevotella sp. 109, sp. nov., a novel member of the family Prevotellaceae isolated from human faeces.</title>
        <authorList>
            <person name="Shkoporov A.N."/>
            <person name="Chaplin A.V."/>
            <person name="Kafarskaia L.I."/>
            <person name="Efimov B.A."/>
        </authorList>
    </citation>
    <scope>NUCLEOTIDE SEQUENCE [LARGE SCALE GENOMIC DNA]</scope>
    <source>
        <strain evidence="2 3">109</strain>
    </source>
</reference>
<dbReference type="OrthoDB" id="2110692at2"/>
<organism evidence="2 3">
    <name type="scientific">Xylanibacter rarus</name>
    <dbReference type="NCBI Taxonomy" id="1676614"/>
    <lineage>
        <taxon>Bacteria</taxon>
        <taxon>Pseudomonadati</taxon>
        <taxon>Bacteroidota</taxon>
        <taxon>Bacteroidia</taxon>
        <taxon>Bacteroidales</taxon>
        <taxon>Prevotellaceae</taxon>
        <taxon>Xylanibacter</taxon>
    </lineage>
</organism>
<dbReference type="PANTHER" id="PTHR33498">
    <property type="entry name" value="TRANSPOSASE FOR INSERTION SEQUENCE ELEMENT IS1557"/>
    <property type="match status" value="1"/>
</dbReference>